<gene>
    <name evidence="1" type="ORF">SAMN05443507_11159</name>
</gene>
<protein>
    <submittedName>
        <fullName evidence="1">Uncharacterized protein</fullName>
    </submittedName>
</protein>
<sequence>MLLTTERMRGVRVSIVCGEPHFRRLRGRGRRTHLVFQASEDAVVDAYTLVKEVLPALDSKGGGKAKSAQGSVSASAQWVVDLVESVLVKRL</sequence>
<dbReference type="Proteomes" id="UP000184016">
    <property type="component" value="Unassembled WGS sequence"/>
</dbReference>
<name>A0A1M6R513_9BACL</name>
<dbReference type="Gene3D" id="3.10.310.40">
    <property type="match status" value="1"/>
</dbReference>
<accession>A0A1M6R513</accession>
<dbReference type="EMBL" id="FRAF01000011">
    <property type="protein sequence ID" value="SHK27533.1"/>
    <property type="molecule type" value="Genomic_DNA"/>
</dbReference>
<dbReference type="RefSeq" id="WP_072874010.1">
    <property type="nucleotide sequence ID" value="NZ_FRAF01000011.1"/>
</dbReference>
<proteinExistence type="predicted"/>
<evidence type="ECO:0000313" key="1">
    <source>
        <dbReference type="EMBL" id="SHK27533.1"/>
    </source>
</evidence>
<keyword evidence="2" id="KW-1185">Reference proteome</keyword>
<evidence type="ECO:0000313" key="2">
    <source>
        <dbReference type="Proteomes" id="UP000184016"/>
    </source>
</evidence>
<dbReference type="AlphaFoldDB" id="A0A1M6R513"/>
<organism evidence="1 2">
    <name type="scientific">Alicyclobacillus tolerans</name>
    <dbReference type="NCBI Taxonomy" id="90970"/>
    <lineage>
        <taxon>Bacteria</taxon>
        <taxon>Bacillati</taxon>
        <taxon>Bacillota</taxon>
        <taxon>Bacilli</taxon>
        <taxon>Bacillales</taxon>
        <taxon>Alicyclobacillaceae</taxon>
        <taxon>Alicyclobacillus</taxon>
    </lineage>
</organism>
<reference evidence="2" key="1">
    <citation type="submission" date="2016-11" db="EMBL/GenBank/DDBJ databases">
        <authorList>
            <person name="Varghese N."/>
            <person name="Submissions S."/>
        </authorList>
    </citation>
    <scope>NUCLEOTIDE SEQUENCE [LARGE SCALE GENOMIC DNA]</scope>
    <source>
        <strain evidence="2">USBA-503</strain>
    </source>
</reference>